<dbReference type="RefSeq" id="WP_229523701.1">
    <property type="nucleotide sequence ID" value="NZ_JAFFQR010000029.1"/>
</dbReference>
<dbReference type="Proteomes" id="UP001597340">
    <property type="component" value="Unassembled WGS sequence"/>
</dbReference>
<proteinExistence type="inferred from homology"/>
<feature type="domain" description="ABC transmembrane type-1" evidence="8">
    <location>
        <begin position="73"/>
        <end position="286"/>
    </location>
</feature>
<feature type="transmembrane region" description="Helical" evidence="7">
    <location>
        <begin position="270"/>
        <end position="294"/>
    </location>
</feature>
<evidence type="ECO:0000256" key="4">
    <source>
        <dbReference type="ARBA" id="ARBA00022692"/>
    </source>
</evidence>
<feature type="transmembrane region" description="Helical" evidence="7">
    <location>
        <begin position="77"/>
        <end position="98"/>
    </location>
</feature>
<dbReference type="PROSITE" id="PS50928">
    <property type="entry name" value="ABC_TM1"/>
    <property type="match status" value="1"/>
</dbReference>
<gene>
    <name evidence="9" type="ORF">ACFQ5D_15100</name>
</gene>
<dbReference type="PANTHER" id="PTHR30193">
    <property type="entry name" value="ABC TRANSPORTER PERMEASE PROTEIN"/>
    <property type="match status" value="1"/>
</dbReference>
<dbReference type="Pfam" id="PF00528">
    <property type="entry name" value="BPD_transp_1"/>
    <property type="match status" value="1"/>
</dbReference>
<name>A0ABW4DFT8_9BACL</name>
<comment type="similarity">
    <text evidence="7">Belongs to the binding-protein-dependent transport system permease family.</text>
</comment>
<keyword evidence="10" id="KW-1185">Reference proteome</keyword>
<sequence length="302" mass="33898">MSLRNHQSLKANMTGYAFISPFIVGFLAFTLIPMFISLYLSFTSYNLFTPPKWIGLGNFEKMFTGDPKYWNSIRVTFTYVLVGVPLRLVFALFVAMILNTKSRMVGTYRTMYYLPSIIGGSVAVSIMWRNIFSNDGIVNTLLSALGATPVKWFGDLNASLAMLITLSVWQFGSSMLIFLAGLKNISVEMYEASSVDGASPVRRFFSITLPLLSPIILFNLIMQTISAFMTFVPAYVISKGEGGPMDGTMLYSLYLFRQAFMFSNMGYAAAMAWVMLIIIAILTAILFLTSKYWVFYETEKGR</sequence>
<evidence type="ECO:0000313" key="9">
    <source>
        <dbReference type="EMBL" id="MFD1462703.1"/>
    </source>
</evidence>
<reference evidence="10" key="1">
    <citation type="journal article" date="2019" name="Int. J. Syst. Evol. Microbiol.">
        <title>The Global Catalogue of Microorganisms (GCM) 10K type strain sequencing project: providing services to taxonomists for standard genome sequencing and annotation.</title>
        <authorList>
            <consortium name="The Broad Institute Genomics Platform"/>
            <consortium name="The Broad Institute Genome Sequencing Center for Infectious Disease"/>
            <person name="Wu L."/>
            <person name="Ma J."/>
        </authorList>
    </citation>
    <scope>NUCLEOTIDE SEQUENCE [LARGE SCALE GENOMIC DNA]</scope>
    <source>
        <strain evidence="10">CCM 9147</strain>
    </source>
</reference>
<dbReference type="EMBL" id="JBHTNZ010000020">
    <property type="protein sequence ID" value="MFD1462703.1"/>
    <property type="molecule type" value="Genomic_DNA"/>
</dbReference>
<keyword evidence="4 7" id="KW-0812">Transmembrane</keyword>
<organism evidence="9 10">
    <name type="scientific">Paenibacillus farraposensis</name>
    <dbReference type="NCBI Taxonomy" id="2807095"/>
    <lineage>
        <taxon>Bacteria</taxon>
        <taxon>Bacillati</taxon>
        <taxon>Bacillota</taxon>
        <taxon>Bacilli</taxon>
        <taxon>Bacillales</taxon>
        <taxon>Paenibacillaceae</taxon>
        <taxon>Paenibacillus</taxon>
    </lineage>
</organism>
<feature type="transmembrane region" description="Helical" evidence="7">
    <location>
        <begin position="211"/>
        <end position="237"/>
    </location>
</feature>
<protein>
    <submittedName>
        <fullName evidence="9">Carbohydrate ABC transporter permease</fullName>
    </submittedName>
</protein>
<dbReference type="InterPro" id="IPR035906">
    <property type="entry name" value="MetI-like_sf"/>
</dbReference>
<keyword evidence="2 7" id="KW-0813">Transport</keyword>
<evidence type="ECO:0000256" key="1">
    <source>
        <dbReference type="ARBA" id="ARBA00004651"/>
    </source>
</evidence>
<comment type="subcellular location">
    <subcellularLocation>
        <location evidence="1 7">Cell membrane</location>
        <topology evidence="1 7">Multi-pass membrane protein</topology>
    </subcellularLocation>
</comment>
<feature type="transmembrane region" description="Helical" evidence="7">
    <location>
        <begin position="160"/>
        <end position="182"/>
    </location>
</feature>
<keyword evidence="6 7" id="KW-0472">Membrane</keyword>
<dbReference type="InterPro" id="IPR000515">
    <property type="entry name" value="MetI-like"/>
</dbReference>
<feature type="transmembrane region" description="Helical" evidence="7">
    <location>
        <begin position="110"/>
        <end position="128"/>
    </location>
</feature>
<keyword evidence="3" id="KW-1003">Cell membrane</keyword>
<dbReference type="CDD" id="cd06261">
    <property type="entry name" value="TM_PBP2"/>
    <property type="match status" value="1"/>
</dbReference>
<keyword evidence="5 7" id="KW-1133">Transmembrane helix</keyword>
<evidence type="ECO:0000256" key="3">
    <source>
        <dbReference type="ARBA" id="ARBA00022475"/>
    </source>
</evidence>
<dbReference type="Gene3D" id="1.10.3720.10">
    <property type="entry name" value="MetI-like"/>
    <property type="match status" value="1"/>
</dbReference>
<evidence type="ECO:0000313" key="10">
    <source>
        <dbReference type="Proteomes" id="UP001597340"/>
    </source>
</evidence>
<dbReference type="InterPro" id="IPR051393">
    <property type="entry name" value="ABC_transporter_permease"/>
</dbReference>
<evidence type="ECO:0000256" key="2">
    <source>
        <dbReference type="ARBA" id="ARBA00022448"/>
    </source>
</evidence>
<dbReference type="SUPFAM" id="SSF161098">
    <property type="entry name" value="MetI-like"/>
    <property type="match status" value="1"/>
</dbReference>
<accession>A0ABW4DFT8</accession>
<comment type="caution">
    <text evidence="9">The sequence shown here is derived from an EMBL/GenBank/DDBJ whole genome shotgun (WGS) entry which is preliminary data.</text>
</comment>
<dbReference type="PANTHER" id="PTHR30193:SF1">
    <property type="entry name" value="ABC TRANSPORTER PERMEASE PROTEIN YESP-RELATED"/>
    <property type="match status" value="1"/>
</dbReference>
<evidence type="ECO:0000256" key="7">
    <source>
        <dbReference type="RuleBase" id="RU363032"/>
    </source>
</evidence>
<feature type="transmembrane region" description="Helical" evidence="7">
    <location>
        <begin position="21"/>
        <end position="42"/>
    </location>
</feature>
<evidence type="ECO:0000259" key="8">
    <source>
        <dbReference type="PROSITE" id="PS50928"/>
    </source>
</evidence>
<evidence type="ECO:0000256" key="6">
    <source>
        <dbReference type="ARBA" id="ARBA00023136"/>
    </source>
</evidence>
<evidence type="ECO:0000256" key="5">
    <source>
        <dbReference type="ARBA" id="ARBA00022989"/>
    </source>
</evidence>